<organism evidence="12 13">
    <name type="scientific">Tenacibaculum tangerinum</name>
    <dbReference type="NCBI Taxonomy" id="3038772"/>
    <lineage>
        <taxon>Bacteria</taxon>
        <taxon>Pseudomonadati</taxon>
        <taxon>Bacteroidota</taxon>
        <taxon>Flavobacteriia</taxon>
        <taxon>Flavobacteriales</taxon>
        <taxon>Flavobacteriaceae</taxon>
        <taxon>Tenacibaculum</taxon>
    </lineage>
</organism>
<feature type="domain" description="UvrD-like helicase C-terminal" evidence="11">
    <location>
        <begin position="477"/>
        <end position="728"/>
    </location>
</feature>
<keyword evidence="3 9" id="KW-0347">Helicase</keyword>
<dbReference type="PROSITE" id="PS51198">
    <property type="entry name" value="UVRD_HELICASE_ATP_BIND"/>
    <property type="match status" value="1"/>
</dbReference>
<dbReference type="InterPro" id="IPR038726">
    <property type="entry name" value="PDDEXK_AddAB-type"/>
</dbReference>
<evidence type="ECO:0000256" key="9">
    <source>
        <dbReference type="PROSITE-ProRule" id="PRU00560"/>
    </source>
</evidence>
<dbReference type="Pfam" id="PF00580">
    <property type="entry name" value="UvrD-helicase"/>
    <property type="match status" value="1"/>
</dbReference>
<evidence type="ECO:0000256" key="6">
    <source>
        <dbReference type="ARBA" id="ARBA00034617"/>
    </source>
</evidence>
<evidence type="ECO:0000256" key="8">
    <source>
        <dbReference type="ARBA" id="ARBA00048988"/>
    </source>
</evidence>
<dbReference type="InterPro" id="IPR014017">
    <property type="entry name" value="DNA_helicase_UvrD-like_C"/>
</dbReference>
<evidence type="ECO:0000256" key="5">
    <source>
        <dbReference type="ARBA" id="ARBA00023235"/>
    </source>
</evidence>
<dbReference type="PANTHER" id="PTHR11070">
    <property type="entry name" value="UVRD / RECB / PCRA DNA HELICASE FAMILY MEMBER"/>
    <property type="match status" value="1"/>
</dbReference>
<dbReference type="SUPFAM" id="SSF52540">
    <property type="entry name" value="P-loop containing nucleoside triphosphate hydrolases"/>
    <property type="match status" value="1"/>
</dbReference>
<evidence type="ECO:0000256" key="7">
    <source>
        <dbReference type="ARBA" id="ARBA00034808"/>
    </source>
</evidence>
<dbReference type="Gene3D" id="3.40.50.300">
    <property type="entry name" value="P-loop containing nucleotide triphosphate hydrolases"/>
    <property type="match status" value="3"/>
</dbReference>
<dbReference type="Proteomes" id="UP001232001">
    <property type="component" value="Chromosome"/>
</dbReference>
<dbReference type="PANTHER" id="PTHR11070:SF67">
    <property type="entry name" value="DNA 3'-5' HELICASE"/>
    <property type="match status" value="1"/>
</dbReference>
<dbReference type="InterPro" id="IPR000212">
    <property type="entry name" value="DNA_helicase_UvrD/REP"/>
</dbReference>
<evidence type="ECO:0000256" key="2">
    <source>
        <dbReference type="ARBA" id="ARBA00022801"/>
    </source>
</evidence>
<evidence type="ECO:0000259" key="11">
    <source>
        <dbReference type="PROSITE" id="PS51217"/>
    </source>
</evidence>
<evidence type="ECO:0000313" key="13">
    <source>
        <dbReference type="Proteomes" id="UP001232001"/>
    </source>
</evidence>
<proteinExistence type="predicted"/>
<keyword evidence="2 9" id="KW-0378">Hydrolase</keyword>
<evidence type="ECO:0000256" key="4">
    <source>
        <dbReference type="ARBA" id="ARBA00022840"/>
    </source>
</evidence>
<dbReference type="PROSITE" id="PS51217">
    <property type="entry name" value="UVRD_HELICASE_CTER"/>
    <property type="match status" value="1"/>
</dbReference>
<sequence length="1041" mass="120695">MQQRTTFQVYNASAGSGKTFTLVKEYLKVLLLSENIFRFQKVLAITFTNKAAGEMKERVLHNLQVFSEGETNDLIEILLQETSLDRTVIKERSKKILDEILRNYAAFSITTIDSFTHKIIKSFAYDLGLPLNFEVEMDAVSLLNEAVDVLISKIGSNEALTKLLIDFSLDKADYDKSWDISRELNEFAKILLNEEDTKHFKKLAEKQLADFTNLKAKLSKHQAQIKKRWKEIGAEGLQAIENVQLNSKDFYRSMLPNHFVALAKNPEAAKFFDQSKLKDRIEEGTFYSKSTAENTKSAIEGILPELLQLYAESERLYQQFTLNKLALKSIIPLAVLNNINQELTHLKEENNLRLNAEFNQLISENIKDQPAPFIYERIGQRFMHYFIDEMQDTSTLQWQNLIPLIDNALAQENSNLLLVGDGKQAIYRWRGGKSEQFIGLGSLSDNPFQIQKEIKILETNFRSYAAVIDFNNQFFQHTANFLQNESYQQLFIEGNKQLKTTKEGGFVSLHFLEKEEDKEEELIKYPKKVLELVRNLETQFLLNEICILVRKKKDGIAVANYLSENGVAIISSETLLLENSSKVKFIIDILQVIQHPNDKETCLEVLYFLHEHLKVVEDTHSFIAELIYNTNEIIFQQLKNYGTSFELSTFYQLPFYEKVEEIIRGFQLISASDAYVQFFLDVVLEQQRKGTSIQEFLDFWSEKKDKLSIVAPEGGNAVQVMTIHKSKGLEFPVVIFPYDLDVYRQVNPKVWLNELPDSFNGFTELLVPFTRELNYVNDSGSEIYQQQREELELDNFNLLYVALTRAVEQLYIVTEKKMSSKGEENTNFYSGVFINYLKKTGKWSNDVLEFSFGNKRRVSIPKEPISEIQIQEKFIATPWKEHNIYMLASASKLWDTEQGKAIEFGNLIHEMMAKVVTEDDIEKVVFEYEQQGVLPQKESSEVIKDMQRIVNHPKLQEYFSKEVIVFNEREIVDVDNQIVIPDRLVFNAVREATIIDYKTGKQSNVHHQQLLRYERVLKSMNIKVVKKILVYIDEEILVEEV</sequence>
<keyword evidence="4 9" id="KW-0067">ATP-binding</keyword>
<evidence type="ECO:0000256" key="1">
    <source>
        <dbReference type="ARBA" id="ARBA00022741"/>
    </source>
</evidence>
<keyword evidence="13" id="KW-1185">Reference proteome</keyword>
<gene>
    <name evidence="12" type="ORF">P8625_10080</name>
</gene>
<evidence type="ECO:0000256" key="3">
    <source>
        <dbReference type="ARBA" id="ARBA00022806"/>
    </source>
</evidence>
<dbReference type="EC" id="5.6.2.4" evidence="7"/>
<name>A0ABY8KYZ3_9FLAO</name>
<evidence type="ECO:0000313" key="12">
    <source>
        <dbReference type="EMBL" id="WGH74452.1"/>
    </source>
</evidence>
<dbReference type="InterPro" id="IPR027417">
    <property type="entry name" value="P-loop_NTPase"/>
</dbReference>
<evidence type="ECO:0000259" key="10">
    <source>
        <dbReference type="PROSITE" id="PS51198"/>
    </source>
</evidence>
<keyword evidence="5" id="KW-0413">Isomerase</keyword>
<dbReference type="EMBL" id="CP122539">
    <property type="protein sequence ID" value="WGH74452.1"/>
    <property type="molecule type" value="Genomic_DNA"/>
</dbReference>
<dbReference type="Pfam" id="PF12705">
    <property type="entry name" value="PDDEXK_1"/>
    <property type="match status" value="1"/>
</dbReference>
<dbReference type="Pfam" id="PF13361">
    <property type="entry name" value="UvrD_C"/>
    <property type="match status" value="2"/>
</dbReference>
<comment type="catalytic activity">
    <reaction evidence="6">
        <text>Couples ATP hydrolysis with the unwinding of duplex DNA by translocating in the 3'-5' direction.</text>
        <dbReference type="EC" id="5.6.2.4"/>
    </reaction>
</comment>
<reference evidence="12 13" key="1">
    <citation type="submission" date="2023-04" db="EMBL/GenBank/DDBJ databases">
        <title>Tenacibaculum tangerinum sp. nov., isolated from sea tidal flat of South Korea.</title>
        <authorList>
            <person name="Lee S.H."/>
            <person name="Kim J.-J."/>
        </authorList>
    </citation>
    <scope>NUCLEOTIDE SEQUENCE [LARGE SCALE GENOMIC DNA]</scope>
    <source>
        <strain evidence="12 13">GRR-S3-23</strain>
    </source>
</reference>
<keyword evidence="1 9" id="KW-0547">Nucleotide-binding</keyword>
<feature type="binding site" evidence="9">
    <location>
        <begin position="12"/>
        <end position="19"/>
    </location>
    <ligand>
        <name>ATP</name>
        <dbReference type="ChEBI" id="CHEBI:30616"/>
    </ligand>
</feature>
<dbReference type="InterPro" id="IPR014016">
    <property type="entry name" value="UvrD-like_ATP-bd"/>
</dbReference>
<accession>A0ABY8KYZ3</accession>
<feature type="domain" description="UvrD-like helicase ATP-binding" evidence="10">
    <location>
        <begin position="1"/>
        <end position="464"/>
    </location>
</feature>
<dbReference type="Gene3D" id="1.10.3170.10">
    <property type="entry name" value="Recbcd, chain B, domain 2"/>
    <property type="match status" value="1"/>
</dbReference>
<dbReference type="RefSeq" id="WP_279650333.1">
    <property type="nucleotide sequence ID" value="NZ_CP122539.1"/>
</dbReference>
<protein>
    <recommendedName>
        <fullName evidence="7">DNA 3'-5' helicase</fullName>
        <ecNumber evidence="7">5.6.2.4</ecNumber>
    </recommendedName>
</protein>
<comment type="catalytic activity">
    <reaction evidence="8">
        <text>ATP + H2O = ADP + phosphate + H(+)</text>
        <dbReference type="Rhea" id="RHEA:13065"/>
        <dbReference type="ChEBI" id="CHEBI:15377"/>
        <dbReference type="ChEBI" id="CHEBI:15378"/>
        <dbReference type="ChEBI" id="CHEBI:30616"/>
        <dbReference type="ChEBI" id="CHEBI:43474"/>
        <dbReference type="ChEBI" id="CHEBI:456216"/>
        <dbReference type="EC" id="5.6.2.4"/>
    </reaction>
</comment>